<dbReference type="CDD" id="cd01651">
    <property type="entry name" value="RT_G2_intron"/>
    <property type="match status" value="1"/>
</dbReference>
<dbReference type="GO" id="GO:0004519">
    <property type="term" value="F:endonuclease activity"/>
    <property type="evidence" value="ECO:0007669"/>
    <property type="project" value="UniProtKB-UniRule"/>
</dbReference>
<organism evidence="12 13">
    <name type="scientific">Planktothrix tepida PCC 9214</name>
    <dbReference type="NCBI Taxonomy" id="671072"/>
    <lineage>
        <taxon>Bacteria</taxon>
        <taxon>Bacillati</taxon>
        <taxon>Cyanobacteriota</taxon>
        <taxon>Cyanophyceae</taxon>
        <taxon>Oscillatoriophycideae</taxon>
        <taxon>Oscillatoriales</taxon>
        <taxon>Microcoleaceae</taxon>
        <taxon>Planktothrix</taxon>
    </lineage>
</organism>
<dbReference type="InterPro" id="IPR002729">
    <property type="entry name" value="CRISPR-assoc_Cas1"/>
</dbReference>
<dbReference type="Gene3D" id="3.100.10.20">
    <property type="entry name" value="CRISPR-associated endonuclease Cas1, N-terminal domain"/>
    <property type="match status" value="1"/>
</dbReference>
<dbReference type="GO" id="GO:0046872">
    <property type="term" value="F:metal ion binding"/>
    <property type="evidence" value="ECO:0007669"/>
    <property type="project" value="UniProtKB-UniRule"/>
</dbReference>
<dbReference type="InterPro" id="IPR042211">
    <property type="entry name" value="CRISPR-assoc_Cas1_N"/>
</dbReference>
<dbReference type="HAMAP" id="MF_01470">
    <property type="entry name" value="Cas1"/>
    <property type="match status" value="1"/>
</dbReference>
<dbReference type="InterPro" id="IPR042206">
    <property type="entry name" value="CRISPR-assoc_Cas1_C"/>
</dbReference>
<dbReference type="RefSeq" id="WP_072722508.1">
    <property type="nucleotide sequence ID" value="NZ_LN889815.1"/>
</dbReference>
<evidence type="ECO:0000256" key="1">
    <source>
        <dbReference type="ARBA" id="ARBA00022722"/>
    </source>
</evidence>
<dbReference type="InterPro" id="IPR000477">
    <property type="entry name" value="RT_dom"/>
</dbReference>
<dbReference type="STRING" id="671072.PL9214670177"/>
<evidence type="ECO:0000256" key="5">
    <source>
        <dbReference type="ARBA" id="ARBA00022842"/>
    </source>
</evidence>
<dbReference type="Pfam" id="PF01867">
    <property type="entry name" value="Cas_Cas1"/>
    <property type="match status" value="1"/>
</dbReference>
<dbReference type="AlphaFoldDB" id="A0A1J1LT25"/>
<keyword evidence="7 10" id="KW-0238">DNA-binding</keyword>
<evidence type="ECO:0000256" key="3">
    <source>
        <dbReference type="ARBA" id="ARBA00022759"/>
    </source>
</evidence>
<evidence type="ECO:0000256" key="4">
    <source>
        <dbReference type="ARBA" id="ARBA00022801"/>
    </source>
</evidence>
<feature type="binding site" evidence="10">
    <location>
        <position position="557"/>
    </location>
    <ligand>
        <name>Mn(2+)</name>
        <dbReference type="ChEBI" id="CHEBI:29035"/>
    </ligand>
</feature>
<dbReference type="OrthoDB" id="9803119at2"/>
<feature type="domain" description="Reverse transcriptase" evidence="11">
    <location>
        <begin position="43"/>
        <end position="269"/>
    </location>
</feature>
<dbReference type="Pfam" id="PF00078">
    <property type="entry name" value="RVT_1"/>
    <property type="match status" value="1"/>
</dbReference>
<dbReference type="PANTHER" id="PTHR34353">
    <property type="entry name" value="CRISPR-ASSOCIATED ENDONUCLEASE CAS1 1"/>
    <property type="match status" value="1"/>
</dbReference>
<evidence type="ECO:0000256" key="6">
    <source>
        <dbReference type="ARBA" id="ARBA00023118"/>
    </source>
</evidence>
<comment type="function">
    <text evidence="10">CRISPR (clustered regularly interspaced short palindromic repeat), is an adaptive immune system that provides protection against mobile genetic elements (viruses, transposable elements and conjugative plasmids). CRISPR clusters contain spacers, sequences complementary to antecedent mobile elements, and target invading nucleic acids. CRISPR clusters are transcribed and processed into CRISPR RNA (crRNA). Acts as a dsDNA endonuclease. Involved in the integration of spacer DNA into the CRISPR cassette.</text>
</comment>
<feature type="binding site" evidence="10">
    <location>
        <position position="572"/>
    </location>
    <ligand>
        <name>Mn(2+)</name>
        <dbReference type="ChEBI" id="CHEBI:29035"/>
    </ligand>
</feature>
<comment type="subunit">
    <text evidence="9 10">Homodimer, forms a heterotetramer with a Cas2 homodimer.</text>
</comment>
<dbReference type="InterPro" id="IPR043502">
    <property type="entry name" value="DNA/RNA_pol_sf"/>
</dbReference>
<evidence type="ECO:0000256" key="2">
    <source>
        <dbReference type="ARBA" id="ARBA00022723"/>
    </source>
</evidence>
<dbReference type="SUPFAM" id="SSF56672">
    <property type="entry name" value="DNA/RNA polymerases"/>
    <property type="match status" value="1"/>
</dbReference>
<evidence type="ECO:0000256" key="7">
    <source>
        <dbReference type="ARBA" id="ARBA00023125"/>
    </source>
</evidence>
<dbReference type="Proteomes" id="UP000184315">
    <property type="component" value="Unassembled WGS sequence"/>
</dbReference>
<dbReference type="GO" id="GO:0051607">
    <property type="term" value="P:defense response to virus"/>
    <property type="evidence" value="ECO:0007669"/>
    <property type="project" value="UniProtKB-UniRule"/>
</dbReference>
<dbReference type="GO" id="GO:0016787">
    <property type="term" value="F:hydrolase activity"/>
    <property type="evidence" value="ECO:0007669"/>
    <property type="project" value="UniProtKB-KW"/>
</dbReference>
<evidence type="ECO:0000256" key="10">
    <source>
        <dbReference type="HAMAP-Rule" id="MF_01470"/>
    </source>
</evidence>
<comment type="cofactor">
    <cofactor evidence="10">
        <name>Mg(2+)</name>
        <dbReference type="ChEBI" id="CHEBI:18420"/>
    </cofactor>
    <cofactor evidence="10">
        <name>Mn(2+)</name>
        <dbReference type="ChEBI" id="CHEBI:29035"/>
    </cofactor>
</comment>
<accession>A0A1J1LT25</accession>
<keyword evidence="1 10" id="KW-0540">Nuclease</keyword>
<reference evidence="13" key="1">
    <citation type="submission" date="2015-10" db="EMBL/GenBank/DDBJ databases">
        <authorList>
            <person name="Regsiter A."/>
            <person name="william w."/>
        </authorList>
    </citation>
    <scope>NUCLEOTIDE SEQUENCE [LARGE SCALE GENOMIC DNA]</scope>
</reference>
<dbReference type="GO" id="GO:0003677">
    <property type="term" value="F:DNA binding"/>
    <property type="evidence" value="ECO:0007669"/>
    <property type="project" value="UniProtKB-KW"/>
</dbReference>
<keyword evidence="3 10" id="KW-0255">Endonuclease</keyword>
<gene>
    <name evidence="10" type="primary">cas1</name>
    <name evidence="12" type="ORF">PL9214670177</name>
</gene>
<keyword evidence="8 10" id="KW-0464">Manganese</keyword>
<keyword evidence="6 10" id="KW-0051">Antiviral defense</keyword>
<keyword evidence="13" id="KW-1185">Reference proteome</keyword>
<comment type="similarity">
    <text evidence="10">Belongs to the CRISPR-associated endonuclease Cas1 family.</text>
</comment>
<evidence type="ECO:0000256" key="8">
    <source>
        <dbReference type="ARBA" id="ARBA00023211"/>
    </source>
</evidence>
<evidence type="ECO:0000313" key="12">
    <source>
        <dbReference type="EMBL" id="CUR35551.1"/>
    </source>
</evidence>
<name>A0A1J1LT25_9CYAN</name>
<dbReference type="GO" id="GO:0043571">
    <property type="term" value="P:maintenance of CRISPR repeat elements"/>
    <property type="evidence" value="ECO:0007669"/>
    <property type="project" value="UniProtKB-UniRule"/>
</dbReference>
<keyword evidence="5 10" id="KW-0460">Magnesium</keyword>
<dbReference type="PROSITE" id="PS50878">
    <property type="entry name" value="RT_POL"/>
    <property type="match status" value="1"/>
</dbReference>
<proteinExistence type="inferred from homology"/>
<evidence type="ECO:0000256" key="9">
    <source>
        <dbReference type="ARBA" id="ARBA00038592"/>
    </source>
</evidence>
<dbReference type="NCBIfam" id="TIGR00287">
    <property type="entry name" value="cas1"/>
    <property type="match status" value="1"/>
</dbReference>
<protein>
    <recommendedName>
        <fullName evidence="10">CRISPR-associated endonuclease Cas1</fullName>
        <ecNumber evidence="10">3.1.-.-</ecNumber>
    </recommendedName>
</protein>
<dbReference type="Gene3D" id="1.20.120.920">
    <property type="entry name" value="CRISPR-associated endonuclease Cas1, C-terminal domain"/>
    <property type="match status" value="1"/>
</dbReference>
<evidence type="ECO:0000259" key="11">
    <source>
        <dbReference type="PROSITE" id="PS50878"/>
    </source>
</evidence>
<dbReference type="EC" id="3.1.-.-" evidence="10"/>
<dbReference type="EMBL" id="CZDF01000174">
    <property type="protein sequence ID" value="CUR35551.1"/>
    <property type="molecule type" value="Genomic_DNA"/>
</dbReference>
<sequence length="668" mass="76382">MDFSLERLWAAWRIVRMRSRAAGVDGMTVDKFASVAEQQLRQLQEQLQQECYVARPALGFYLRKKSGGRRLIGIPTVKDRIVQRLLLEEMYLPLEDTFLDCSYAYRIGRNIHDAVQHFCLYYQQQPAWVLKGDIAEFYDHLCWALLLTALQQLELEPIVVRLVEQQFKSGIFLRGQRINPGQGVIQGGVLSGALANLYLTEFDRRCLQLGLNLVRYGDDFAICSTSQAAANQALEQVRLGLGEIYLSLQSDKTRIYSPQEEFVFLGYRFVAGEVYEPEPPERTVAGEWGISASGVPYFKPKRRPAAKVSRPPKGCSLNQEVKPKTNLAHYWIEVMTTLYVTDQGAYLNVYRQQFQVFFEKELRIKVPVNRVSHIVLFGCCNLSHGAVSLALRRRIPILYLSQRGRYFGRLQTDGHAKVEYLAQQVERALNPEFVRQQAEAIVLAKLHNSRGLLMKLNRRRKNKVATEAIADLAVLMEKLLFAESLDGLRGYEGKAATIYFQALGSLFTGSFTFEKRTKRPPTDPINSLLSLGYTLLSQNVCSFIELAGLHTHFGNLHVPRDNHPALVSDLMEEFRAQIVDSFVSYLVNSKILLLEDFTSPDELGGVYLQPDALKKYLKHWEEKLYSEVTHPQTGYKVSLRRCIELQVREYIAALMGEVEVYRPMIWKN</sequence>
<dbReference type="PANTHER" id="PTHR34353:SF2">
    <property type="entry name" value="CRISPR-ASSOCIATED ENDONUCLEASE CAS1 1"/>
    <property type="match status" value="1"/>
</dbReference>
<dbReference type="InterPro" id="IPR050646">
    <property type="entry name" value="Cas1"/>
</dbReference>
<dbReference type="CDD" id="cd09634">
    <property type="entry name" value="Cas1_I-II-III"/>
    <property type="match status" value="1"/>
</dbReference>
<keyword evidence="4 10" id="KW-0378">Hydrolase</keyword>
<evidence type="ECO:0000313" key="13">
    <source>
        <dbReference type="Proteomes" id="UP000184315"/>
    </source>
</evidence>
<feature type="binding site" evidence="10">
    <location>
        <position position="492"/>
    </location>
    <ligand>
        <name>Mn(2+)</name>
        <dbReference type="ChEBI" id="CHEBI:29035"/>
    </ligand>
</feature>
<keyword evidence="2 10" id="KW-0479">Metal-binding</keyword>